<reference evidence="6 7" key="1">
    <citation type="submission" date="2021-01" db="EMBL/GenBank/DDBJ databases">
        <title>Whole genome shotgun sequence of Catellatospora chokoriensis NBRC 107358.</title>
        <authorList>
            <person name="Komaki H."/>
            <person name="Tamura T."/>
        </authorList>
    </citation>
    <scope>NUCLEOTIDE SEQUENCE [LARGE SCALE GENOMIC DNA]</scope>
    <source>
        <strain evidence="6 7">NBRC 107358</strain>
    </source>
</reference>
<evidence type="ECO:0000256" key="3">
    <source>
        <dbReference type="ARBA" id="ARBA00022801"/>
    </source>
</evidence>
<dbReference type="InterPro" id="IPR002716">
    <property type="entry name" value="PIN_dom"/>
</dbReference>
<dbReference type="AlphaFoldDB" id="A0A8J3KAD1"/>
<evidence type="ECO:0000256" key="2">
    <source>
        <dbReference type="ARBA" id="ARBA00022723"/>
    </source>
</evidence>
<evidence type="ECO:0000313" key="7">
    <source>
        <dbReference type="Proteomes" id="UP000619293"/>
    </source>
</evidence>
<proteinExistence type="predicted"/>
<dbReference type="InterPro" id="IPR029060">
    <property type="entry name" value="PIN-like_dom_sf"/>
</dbReference>
<evidence type="ECO:0000256" key="1">
    <source>
        <dbReference type="ARBA" id="ARBA00022722"/>
    </source>
</evidence>
<dbReference type="Gene3D" id="3.40.50.1010">
    <property type="entry name" value="5'-nuclease"/>
    <property type="match status" value="1"/>
</dbReference>
<keyword evidence="4" id="KW-0460">Magnesium</keyword>
<dbReference type="Pfam" id="PF13638">
    <property type="entry name" value="PIN_4"/>
    <property type="match status" value="1"/>
</dbReference>
<dbReference type="GO" id="GO:0046872">
    <property type="term" value="F:metal ion binding"/>
    <property type="evidence" value="ECO:0007669"/>
    <property type="project" value="UniProtKB-KW"/>
</dbReference>
<evidence type="ECO:0000256" key="4">
    <source>
        <dbReference type="ARBA" id="ARBA00022842"/>
    </source>
</evidence>
<dbReference type="GO" id="GO:0004518">
    <property type="term" value="F:nuclease activity"/>
    <property type="evidence" value="ECO:0007669"/>
    <property type="project" value="UniProtKB-KW"/>
</dbReference>
<protein>
    <recommendedName>
        <fullName evidence="5">PIN domain-containing protein</fullName>
    </recommendedName>
</protein>
<feature type="domain" description="PIN" evidence="5">
    <location>
        <begin position="110"/>
        <end position="270"/>
    </location>
</feature>
<gene>
    <name evidence="6" type="ORF">Cch02nite_49380</name>
</gene>
<accession>A0A8J3KAD1</accession>
<dbReference type="SUPFAM" id="SSF88723">
    <property type="entry name" value="PIN domain-like"/>
    <property type="match status" value="1"/>
</dbReference>
<dbReference type="GO" id="GO:0016787">
    <property type="term" value="F:hydrolase activity"/>
    <property type="evidence" value="ECO:0007669"/>
    <property type="project" value="UniProtKB-KW"/>
</dbReference>
<comment type="caution">
    <text evidence="6">The sequence shown here is derived from an EMBL/GenBank/DDBJ whole genome shotgun (WGS) entry which is preliminary data.</text>
</comment>
<keyword evidence="1" id="KW-0540">Nuclease</keyword>
<dbReference type="Proteomes" id="UP000619293">
    <property type="component" value="Unassembled WGS sequence"/>
</dbReference>
<dbReference type="EMBL" id="BONG01000033">
    <property type="protein sequence ID" value="GIF91494.1"/>
    <property type="molecule type" value="Genomic_DNA"/>
</dbReference>
<evidence type="ECO:0000313" key="6">
    <source>
        <dbReference type="EMBL" id="GIF91494.1"/>
    </source>
</evidence>
<name>A0A8J3KAD1_9ACTN</name>
<keyword evidence="7" id="KW-1185">Reference proteome</keyword>
<evidence type="ECO:0000259" key="5">
    <source>
        <dbReference type="Pfam" id="PF13638"/>
    </source>
</evidence>
<keyword evidence="3" id="KW-0378">Hydrolase</keyword>
<organism evidence="6 7">
    <name type="scientific">Catellatospora chokoriensis</name>
    <dbReference type="NCBI Taxonomy" id="310353"/>
    <lineage>
        <taxon>Bacteria</taxon>
        <taxon>Bacillati</taxon>
        <taxon>Actinomycetota</taxon>
        <taxon>Actinomycetes</taxon>
        <taxon>Micromonosporales</taxon>
        <taxon>Micromonosporaceae</taxon>
        <taxon>Catellatospora</taxon>
    </lineage>
</organism>
<sequence length="285" mass="32090">MLDRMVAEVNNARGFSGNAAQWLVKYLDWATDTADALHNQLRPEEINRLVFTPRYSALLAAAGTDIATTNQRVVNGLLRSELQQRVTEFEQLRDAVRGQINRWSEPAMFIVCDTDFLLHNGNTLGHIDFHRVIIDAGPEHQYRLGDGINNVHLLIPSQVLLELDRQKNTNRDVRTAARVTLRTIDDWFEKPDRVYRERLANGTAFGGDAARFSAELLLDPLGHVPMEIGDDEIIDRILSAKPLVGRDITLITFDTHMSTKARINGVPVIKLQQPEPPEKKGKSGQ</sequence>
<keyword evidence="2" id="KW-0479">Metal-binding</keyword>